<evidence type="ECO:0000256" key="3">
    <source>
        <dbReference type="ARBA" id="ARBA00022723"/>
    </source>
</evidence>
<dbReference type="Proteomes" id="UP001224392">
    <property type="component" value="Unassembled WGS sequence"/>
</dbReference>
<accession>A0ABQ6M244</accession>
<dbReference type="InterPro" id="IPR004294">
    <property type="entry name" value="Carotenoid_Oase"/>
</dbReference>
<dbReference type="RefSeq" id="WP_285765023.1">
    <property type="nucleotide sequence ID" value="NZ_BSYJ01000006.1"/>
</dbReference>
<comment type="caution">
    <text evidence="6">The sequence shown here is derived from an EMBL/GenBank/DDBJ whole genome shotgun (WGS) entry which is preliminary data.</text>
</comment>
<dbReference type="EMBL" id="BSYJ01000006">
    <property type="protein sequence ID" value="GMG88410.1"/>
    <property type="molecule type" value="Genomic_DNA"/>
</dbReference>
<evidence type="ECO:0000256" key="1">
    <source>
        <dbReference type="ARBA" id="ARBA00001954"/>
    </source>
</evidence>
<keyword evidence="4" id="KW-0560">Oxidoreductase</keyword>
<sequence length="502" mass="56550">MNIEAGIEKTETGKITTDQSAHVPTIKGNFEAQENEYEYWVTDIEGKVPGDLTGSFFRNGPGRLKLGGEEFGHWFDGDGMIARTTFTDGKVHFANKFIRTPKYVDETAAGKPLYRGFGGAPKGNFFKRFAPPANPANTGLVLHGGKFLALNEGGRPFSVDPATLDTYGEFTYDDSLTKTNVFSAHGKINPKTGYYYNFGLCFDIGLKGIKPGFELYKIDPKGQMVDRARFTLDHMPLLHDFALTENYAIFIQSSVSMQGNILMTMLKNESFADLMLYDNSLTNKIVIIDIHNMKLVERIEIDPIACLHFGNAYEKNGEIHFDLMQTKESGFGTPDHKMEPLDLFSDDVKFRSGAARYKRCVLNLKTRQFQSEFIDDALEGEFPQWDWTRTTSENRYAVSTGYAGDGQTYFNAIQKIDRKTGKVEVHEFGSYRFNGEPLMVAKPDSDAEDDFYCVCYVYNGNTDKSEVVVIDSKNFSEPLATVKLDFHIPQGFHGMYSQKVFV</sequence>
<evidence type="ECO:0000256" key="5">
    <source>
        <dbReference type="ARBA" id="ARBA00023004"/>
    </source>
</evidence>
<evidence type="ECO:0000313" key="7">
    <source>
        <dbReference type="Proteomes" id="UP001224392"/>
    </source>
</evidence>
<dbReference type="Pfam" id="PF03055">
    <property type="entry name" value="RPE65"/>
    <property type="match status" value="1"/>
</dbReference>
<gene>
    <name evidence="6" type="ORF">MNKW57_27310</name>
</gene>
<comment type="cofactor">
    <cofactor evidence="1">
        <name>Fe(2+)</name>
        <dbReference type="ChEBI" id="CHEBI:29033"/>
    </cofactor>
</comment>
<evidence type="ECO:0000256" key="4">
    <source>
        <dbReference type="ARBA" id="ARBA00023002"/>
    </source>
</evidence>
<keyword evidence="3" id="KW-0479">Metal-binding</keyword>
<dbReference type="PANTHER" id="PTHR10543:SF89">
    <property type="entry name" value="CAROTENOID 9,10(9',10')-CLEAVAGE DIOXYGENASE 1"/>
    <property type="match status" value="1"/>
</dbReference>
<evidence type="ECO:0000313" key="6">
    <source>
        <dbReference type="EMBL" id="GMG88410.1"/>
    </source>
</evidence>
<dbReference type="PANTHER" id="PTHR10543">
    <property type="entry name" value="BETA-CAROTENE DIOXYGENASE"/>
    <property type="match status" value="1"/>
</dbReference>
<proteinExistence type="inferred from homology"/>
<organism evidence="6 7">
    <name type="scientific">Biformimicrobium ophioploci</name>
    <dbReference type="NCBI Taxonomy" id="3036711"/>
    <lineage>
        <taxon>Bacteria</taxon>
        <taxon>Pseudomonadati</taxon>
        <taxon>Pseudomonadota</taxon>
        <taxon>Gammaproteobacteria</taxon>
        <taxon>Cellvibrionales</taxon>
        <taxon>Microbulbiferaceae</taxon>
        <taxon>Biformimicrobium</taxon>
    </lineage>
</organism>
<keyword evidence="7" id="KW-1185">Reference proteome</keyword>
<evidence type="ECO:0000256" key="2">
    <source>
        <dbReference type="ARBA" id="ARBA00006787"/>
    </source>
</evidence>
<name>A0ABQ6M244_9GAMM</name>
<reference evidence="6 7" key="1">
    <citation type="submission" date="2023-04" db="EMBL/GenBank/DDBJ databases">
        <title>Marinobulbifer ophiurae gen. nov., sp. Nov., isolate from tissue of brittle star Ophioplocus japonicus.</title>
        <authorList>
            <person name="Kawano K."/>
            <person name="Sawayama S."/>
            <person name="Nakagawa S."/>
        </authorList>
    </citation>
    <scope>NUCLEOTIDE SEQUENCE [LARGE SCALE GENOMIC DNA]</scope>
    <source>
        <strain evidence="6 7">NKW57</strain>
    </source>
</reference>
<comment type="similarity">
    <text evidence="2">Belongs to the carotenoid oxygenase family.</text>
</comment>
<protein>
    <submittedName>
        <fullName evidence="6">Carotenoid oxygenase family protein</fullName>
    </submittedName>
</protein>
<keyword evidence="5" id="KW-0408">Iron</keyword>